<dbReference type="InterPro" id="IPR036812">
    <property type="entry name" value="NAD(P)_OxRdtase_dom_sf"/>
</dbReference>
<feature type="domain" description="NADP-dependent oxidoreductase" evidence="2">
    <location>
        <begin position="70"/>
        <end position="367"/>
    </location>
</feature>
<evidence type="ECO:0000313" key="3">
    <source>
        <dbReference type="EMBL" id="KAF2118735.1"/>
    </source>
</evidence>
<evidence type="ECO:0000313" key="4">
    <source>
        <dbReference type="Proteomes" id="UP000799770"/>
    </source>
</evidence>
<organism evidence="3 4">
    <name type="scientific">Lophiotrema nucula</name>
    <dbReference type="NCBI Taxonomy" id="690887"/>
    <lineage>
        <taxon>Eukaryota</taxon>
        <taxon>Fungi</taxon>
        <taxon>Dikarya</taxon>
        <taxon>Ascomycota</taxon>
        <taxon>Pezizomycotina</taxon>
        <taxon>Dothideomycetes</taxon>
        <taxon>Pleosporomycetidae</taxon>
        <taxon>Pleosporales</taxon>
        <taxon>Lophiotremataceae</taxon>
        <taxon>Lophiotrema</taxon>
    </lineage>
</organism>
<evidence type="ECO:0000256" key="1">
    <source>
        <dbReference type="ARBA" id="ARBA00023002"/>
    </source>
</evidence>
<dbReference type="Gene3D" id="3.20.20.100">
    <property type="entry name" value="NADP-dependent oxidoreductase domain"/>
    <property type="match status" value="1"/>
</dbReference>
<dbReference type="OrthoDB" id="48988at2759"/>
<reference evidence="3" key="1">
    <citation type="journal article" date="2020" name="Stud. Mycol.">
        <title>101 Dothideomycetes genomes: a test case for predicting lifestyles and emergence of pathogens.</title>
        <authorList>
            <person name="Haridas S."/>
            <person name="Albert R."/>
            <person name="Binder M."/>
            <person name="Bloem J."/>
            <person name="Labutti K."/>
            <person name="Salamov A."/>
            <person name="Andreopoulos B."/>
            <person name="Baker S."/>
            <person name="Barry K."/>
            <person name="Bills G."/>
            <person name="Bluhm B."/>
            <person name="Cannon C."/>
            <person name="Castanera R."/>
            <person name="Culley D."/>
            <person name="Daum C."/>
            <person name="Ezra D."/>
            <person name="Gonzalez J."/>
            <person name="Henrissat B."/>
            <person name="Kuo A."/>
            <person name="Liang C."/>
            <person name="Lipzen A."/>
            <person name="Lutzoni F."/>
            <person name="Magnuson J."/>
            <person name="Mondo S."/>
            <person name="Nolan M."/>
            <person name="Ohm R."/>
            <person name="Pangilinan J."/>
            <person name="Park H.-J."/>
            <person name="Ramirez L."/>
            <person name="Alfaro M."/>
            <person name="Sun H."/>
            <person name="Tritt A."/>
            <person name="Yoshinaga Y."/>
            <person name="Zwiers L.-H."/>
            <person name="Turgeon B."/>
            <person name="Goodwin S."/>
            <person name="Spatafora J."/>
            <person name="Crous P."/>
            <person name="Grigoriev I."/>
        </authorList>
    </citation>
    <scope>NUCLEOTIDE SEQUENCE</scope>
    <source>
        <strain evidence="3">CBS 627.86</strain>
    </source>
</reference>
<dbReference type="PANTHER" id="PTHR43364:SF4">
    <property type="entry name" value="NAD(P)-LINKED OXIDOREDUCTASE SUPERFAMILY PROTEIN"/>
    <property type="match status" value="1"/>
</dbReference>
<dbReference type="CDD" id="cd19075">
    <property type="entry name" value="AKR_AKR7A1-5"/>
    <property type="match status" value="1"/>
</dbReference>
<sequence length="382" mass="41420">MHRHASTAVTRLAGAGLTCHCSKSQHCAEALSLAVLTILLMLGRSYFLSRSIRTPFTARTIMAASKAEVELVFGGGSVGSGTVFEDRSILRDALDVLKKEGVKRLDSAHLYGESESLFGKANAGKDFIIDSKIKGGFEPGSAKKDGVLKGIELSLDRLNVEKLGIFYIHAPDYETPLEETLAAINEVYTAGKFDRFGLSNYKAEDVQKVFDLCVEKGYPTPTAYQGNYSAVARKLEDTLLPTLRKLAISFYVYSPMAGGFLSKTKADIEKGAGRFNESSPGGSMYTKMYKKPAFLDALADWESIADAAGCGKAELAYRWVAFNSQLSDEHGDGVLIGASSVEQLQDTLNNLKNGPLAPEIASRIDNMWTKLAAEAPTDNFHL</sequence>
<accession>A0A6A5ZHM3</accession>
<keyword evidence="4" id="KW-1185">Reference proteome</keyword>
<gene>
    <name evidence="3" type="ORF">BDV96DRAFT_568399</name>
</gene>
<proteinExistence type="predicted"/>
<dbReference type="InterPro" id="IPR023210">
    <property type="entry name" value="NADP_OxRdtase_dom"/>
</dbReference>
<dbReference type="EMBL" id="ML977316">
    <property type="protein sequence ID" value="KAF2118735.1"/>
    <property type="molecule type" value="Genomic_DNA"/>
</dbReference>
<protein>
    <submittedName>
        <fullName evidence="3">NADP-dependent oxidoreductase domain-containing protein</fullName>
    </submittedName>
</protein>
<dbReference type="AlphaFoldDB" id="A0A6A5ZHM3"/>
<evidence type="ECO:0000259" key="2">
    <source>
        <dbReference type="Pfam" id="PF00248"/>
    </source>
</evidence>
<dbReference type="Proteomes" id="UP000799770">
    <property type="component" value="Unassembled WGS sequence"/>
</dbReference>
<dbReference type="InterPro" id="IPR050523">
    <property type="entry name" value="AKR_Detox_Biosynth"/>
</dbReference>
<keyword evidence="1" id="KW-0560">Oxidoreductase</keyword>
<dbReference type="SUPFAM" id="SSF51430">
    <property type="entry name" value="NAD(P)-linked oxidoreductase"/>
    <property type="match status" value="1"/>
</dbReference>
<name>A0A6A5ZHM3_9PLEO</name>
<dbReference type="GO" id="GO:0016491">
    <property type="term" value="F:oxidoreductase activity"/>
    <property type="evidence" value="ECO:0007669"/>
    <property type="project" value="UniProtKB-KW"/>
</dbReference>
<dbReference type="PANTHER" id="PTHR43364">
    <property type="entry name" value="NADH-SPECIFIC METHYLGLYOXAL REDUCTASE-RELATED"/>
    <property type="match status" value="1"/>
</dbReference>
<dbReference type="Pfam" id="PF00248">
    <property type="entry name" value="Aldo_ket_red"/>
    <property type="match status" value="1"/>
</dbReference>